<dbReference type="KEGG" id="hmp:K6T50_17840"/>
<accession>A0A8T8WHV5</accession>
<geneLocation type="plasmid" evidence="3 4">
    <name>unnamed2</name>
</geneLocation>
<keyword evidence="3" id="KW-0614">Plasmid</keyword>
<keyword evidence="2" id="KW-0812">Transmembrane</keyword>
<reference evidence="3 4" key="1">
    <citation type="journal article" date="2021" name="Int. J. Syst. Evol. Microbiol.">
        <title>Halobaculum halophilum sp. nov. and Halobaculum salinum sp. nov., isolated from salt lake and saline soil.</title>
        <authorList>
            <person name="Cui H.L."/>
            <person name="Shi X.W."/>
            <person name="Yin X.M."/>
            <person name="Yang X.Y."/>
            <person name="Hou J."/>
            <person name="Zhu L."/>
        </authorList>
    </citation>
    <scope>NUCLEOTIDE SEQUENCE [LARGE SCALE GENOMIC DNA]</scope>
    <source>
        <strain evidence="3 4">NBRC 109044</strain>
    </source>
</reference>
<proteinExistence type="predicted"/>
<sequence>MSLSPETVEWLLSNLEFLFNITIRGLTLAAPIAILYRFWYGGKSRLKFKQIKDPRERNWSRHKNNSPILWSNYVHYIAVNRGWWPGIIWDVSLQCVEFNTGERIADGEETLHDVYLDIYKGGESERIDTENPHTREERTLEGRDITHIKLGPKVNENGDFAELATNAETATFYFEAEVEDNKGRSKVPFSAKMDVSDVDTERN</sequence>
<evidence type="ECO:0000256" key="2">
    <source>
        <dbReference type="SAM" id="Phobius"/>
    </source>
</evidence>
<dbReference type="GeneID" id="67180044"/>
<feature type="region of interest" description="Disordered" evidence="1">
    <location>
        <begin position="181"/>
        <end position="203"/>
    </location>
</feature>
<evidence type="ECO:0000256" key="1">
    <source>
        <dbReference type="SAM" id="MobiDB-lite"/>
    </source>
</evidence>
<evidence type="ECO:0000313" key="3">
    <source>
        <dbReference type="EMBL" id="QZP39445.1"/>
    </source>
</evidence>
<dbReference type="RefSeq" id="WP_222609194.1">
    <property type="nucleotide sequence ID" value="NZ_CP081960.1"/>
</dbReference>
<feature type="transmembrane region" description="Helical" evidence="2">
    <location>
        <begin position="17"/>
        <end position="39"/>
    </location>
</feature>
<dbReference type="AlphaFoldDB" id="A0A8T8WHV5"/>
<dbReference type="EMBL" id="CP081960">
    <property type="protein sequence ID" value="QZP39445.1"/>
    <property type="molecule type" value="Genomic_DNA"/>
</dbReference>
<dbReference type="Proteomes" id="UP000826254">
    <property type="component" value="Plasmid unnamed2"/>
</dbReference>
<gene>
    <name evidence="3" type="ORF">K6T50_17840</name>
</gene>
<evidence type="ECO:0000313" key="4">
    <source>
        <dbReference type="Proteomes" id="UP000826254"/>
    </source>
</evidence>
<keyword evidence="2" id="KW-1133">Transmembrane helix</keyword>
<keyword evidence="4" id="KW-1185">Reference proteome</keyword>
<keyword evidence="2" id="KW-0472">Membrane</keyword>
<name>A0A8T8WHV5_9EURY</name>
<protein>
    <submittedName>
        <fullName evidence="3">Uncharacterized protein</fullName>
    </submittedName>
</protein>
<organism evidence="3 4">
    <name type="scientific">Halobaculum magnesiiphilum</name>
    <dbReference type="NCBI Taxonomy" id="1017351"/>
    <lineage>
        <taxon>Archaea</taxon>
        <taxon>Methanobacteriati</taxon>
        <taxon>Methanobacteriota</taxon>
        <taxon>Stenosarchaea group</taxon>
        <taxon>Halobacteria</taxon>
        <taxon>Halobacteriales</taxon>
        <taxon>Haloferacaceae</taxon>
        <taxon>Halobaculum</taxon>
    </lineage>
</organism>